<organism evidence="8 9">
    <name type="scientific">Pelobates cultripes</name>
    <name type="common">Western spadefoot toad</name>
    <dbReference type="NCBI Taxonomy" id="61616"/>
    <lineage>
        <taxon>Eukaryota</taxon>
        <taxon>Metazoa</taxon>
        <taxon>Chordata</taxon>
        <taxon>Craniata</taxon>
        <taxon>Vertebrata</taxon>
        <taxon>Euteleostomi</taxon>
        <taxon>Amphibia</taxon>
        <taxon>Batrachia</taxon>
        <taxon>Anura</taxon>
        <taxon>Pelobatoidea</taxon>
        <taxon>Pelobatidae</taxon>
        <taxon>Pelobates</taxon>
    </lineage>
</organism>
<dbReference type="GO" id="GO:0005930">
    <property type="term" value="C:axoneme"/>
    <property type="evidence" value="ECO:0007669"/>
    <property type="project" value="UniProtKB-SubCell"/>
</dbReference>
<evidence type="ECO:0000256" key="4">
    <source>
        <dbReference type="ARBA" id="ARBA00023273"/>
    </source>
</evidence>
<evidence type="ECO:0000256" key="5">
    <source>
        <dbReference type="ARBA" id="ARBA00029468"/>
    </source>
</evidence>
<dbReference type="Proteomes" id="UP001295444">
    <property type="component" value="Chromosome 01"/>
</dbReference>
<feature type="domain" description="CFAP91" evidence="7">
    <location>
        <begin position="31"/>
        <end position="129"/>
    </location>
</feature>
<evidence type="ECO:0000256" key="2">
    <source>
        <dbReference type="ARBA" id="ARBA00022490"/>
    </source>
</evidence>
<comment type="subcellular location">
    <subcellularLocation>
        <location evidence="1">Cytoplasm</location>
        <location evidence="1">Cytoskeleton</location>
        <location evidence="1">Cilium axoneme</location>
    </subcellularLocation>
</comment>
<dbReference type="InterPro" id="IPR026720">
    <property type="entry name" value="CFAP91"/>
</dbReference>
<keyword evidence="2" id="KW-0963">Cytoplasm</keyword>
<keyword evidence="9" id="KW-1185">Reference proteome</keyword>
<reference evidence="8" key="1">
    <citation type="submission" date="2022-03" db="EMBL/GenBank/DDBJ databases">
        <authorList>
            <person name="Alioto T."/>
            <person name="Alioto T."/>
            <person name="Gomez Garrido J."/>
        </authorList>
    </citation>
    <scope>NUCLEOTIDE SEQUENCE</scope>
</reference>
<dbReference type="AlphaFoldDB" id="A0AAD1VJ62"/>
<evidence type="ECO:0000256" key="3">
    <source>
        <dbReference type="ARBA" id="ARBA00023212"/>
    </source>
</evidence>
<proteinExistence type="inferred from homology"/>
<keyword evidence="3" id="KW-0206">Cytoskeleton</keyword>
<sequence>MAPNVLLAVSRADHSPRTPRAPTPLVRTVGIQTDYRDSEAQTDPYTPEFIVRPGSVPELLTLANLTWGRGLPAGLAEVEMIERAREKRAWEASLPPLSDLSQLEKRRKMMDEQERKEWAFREREIEKYDLYCAFRLMAVSDNLQEK</sequence>
<evidence type="ECO:0000256" key="6">
    <source>
        <dbReference type="ARBA" id="ARBA00029555"/>
    </source>
</evidence>
<dbReference type="InterPro" id="IPR032840">
    <property type="entry name" value="CFAP91_dom"/>
</dbReference>
<evidence type="ECO:0000256" key="1">
    <source>
        <dbReference type="ARBA" id="ARBA00004430"/>
    </source>
</evidence>
<keyword evidence="8" id="KW-0969">Cilium</keyword>
<keyword evidence="4" id="KW-0966">Cell projection</keyword>
<accession>A0AAD1VJ62</accession>
<evidence type="ECO:0000259" key="7">
    <source>
        <dbReference type="Pfam" id="PF14738"/>
    </source>
</evidence>
<keyword evidence="8" id="KW-0282">Flagellum</keyword>
<protein>
    <recommendedName>
        <fullName evidence="6">Cilia- and flagella-associated protein 91</fullName>
    </recommendedName>
</protein>
<dbReference type="PANTHER" id="PTHR22455:SF10">
    <property type="entry name" value="CILIA- AND FLAGELLA-ASSOCIATED PROTEIN 91"/>
    <property type="match status" value="1"/>
</dbReference>
<dbReference type="PANTHER" id="PTHR22455">
    <property type="entry name" value="CILIA- AND FLAGELLA-ASSOCIATED PROTEIN 91"/>
    <property type="match status" value="1"/>
</dbReference>
<dbReference type="EMBL" id="OW240912">
    <property type="protein sequence ID" value="CAH2218725.1"/>
    <property type="molecule type" value="Genomic_DNA"/>
</dbReference>
<evidence type="ECO:0000313" key="9">
    <source>
        <dbReference type="Proteomes" id="UP001295444"/>
    </source>
</evidence>
<dbReference type="Pfam" id="PF14738">
    <property type="entry name" value="CFAP91"/>
    <property type="match status" value="1"/>
</dbReference>
<gene>
    <name evidence="8" type="ORF">PECUL_23A036972</name>
</gene>
<evidence type="ECO:0000313" key="8">
    <source>
        <dbReference type="EMBL" id="CAH2218725.1"/>
    </source>
</evidence>
<comment type="similarity">
    <text evidence="5">Belongs to the CFAP91 family.</text>
</comment>
<name>A0AAD1VJ62_PELCU</name>